<dbReference type="GO" id="GO:0070819">
    <property type="term" value="F:menaquinone-dependent protoporphyrinogen oxidase activity"/>
    <property type="evidence" value="ECO:0007669"/>
    <property type="project" value="TreeGrafter"/>
</dbReference>
<dbReference type="SUPFAM" id="SSF52218">
    <property type="entry name" value="Flavoproteins"/>
    <property type="match status" value="1"/>
</dbReference>
<dbReference type="GO" id="GO:0010181">
    <property type="term" value="F:FMN binding"/>
    <property type="evidence" value="ECO:0007669"/>
    <property type="project" value="InterPro"/>
</dbReference>
<evidence type="ECO:0000313" key="4">
    <source>
        <dbReference type="Proteomes" id="UP000423641"/>
    </source>
</evidence>
<feature type="domain" description="Flavodoxin-like" evidence="2">
    <location>
        <begin position="5"/>
        <end position="166"/>
    </location>
</feature>
<evidence type="ECO:0000259" key="2">
    <source>
        <dbReference type="Pfam" id="PF12641"/>
    </source>
</evidence>
<accession>A0AAV6EC39</accession>
<dbReference type="Pfam" id="PF12641">
    <property type="entry name" value="Flavodoxin_3"/>
    <property type="match status" value="1"/>
</dbReference>
<dbReference type="InterPro" id="IPR052200">
    <property type="entry name" value="Protoporphyrinogen_IX_DH"/>
</dbReference>
<gene>
    <name evidence="3" type="ORF">F7P66_08740</name>
</gene>
<name>A0AAV6EC39_CAMHY</name>
<dbReference type="PROSITE" id="PS00201">
    <property type="entry name" value="FLAVODOXIN"/>
    <property type="match status" value="1"/>
</dbReference>
<evidence type="ECO:0000256" key="1">
    <source>
        <dbReference type="ARBA" id="ARBA00001917"/>
    </source>
</evidence>
<dbReference type="InterPro" id="IPR029039">
    <property type="entry name" value="Flavoprotein-like_sf"/>
</dbReference>
<dbReference type="Proteomes" id="UP000423641">
    <property type="component" value="Unassembled WGS sequence"/>
</dbReference>
<organism evidence="3 4">
    <name type="scientific">Campylobacter hyointestinalis subsp. lawsonii</name>
    <dbReference type="NCBI Taxonomy" id="91353"/>
    <lineage>
        <taxon>Bacteria</taxon>
        <taxon>Pseudomonadati</taxon>
        <taxon>Campylobacterota</taxon>
        <taxon>Epsilonproteobacteria</taxon>
        <taxon>Campylobacterales</taxon>
        <taxon>Campylobacteraceae</taxon>
        <taxon>Campylobacter</taxon>
    </lineage>
</organism>
<comment type="cofactor">
    <cofactor evidence="1">
        <name>FMN</name>
        <dbReference type="ChEBI" id="CHEBI:58210"/>
    </cofactor>
</comment>
<protein>
    <submittedName>
        <fullName evidence="3">Flavodoxin</fullName>
    </submittedName>
</protein>
<evidence type="ECO:0000313" key="3">
    <source>
        <dbReference type="EMBL" id="KAB0611226.1"/>
    </source>
</evidence>
<dbReference type="PANTHER" id="PTHR38030:SF2">
    <property type="entry name" value="PROTOPORPHYRINOGEN IX DEHYDROGENASE [QUINONE]"/>
    <property type="match status" value="1"/>
</dbReference>
<dbReference type="PANTHER" id="PTHR38030">
    <property type="entry name" value="PROTOPORPHYRINOGEN IX DEHYDROGENASE [MENAQUINONE]"/>
    <property type="match status" value="1"/>
</dbReference>
<dbReference type="GO" id="GO:0009055">
    <property type="term" value="F:electron transfer activity"/>
    <property type="evidence" value="ECO:0007669"/>
    <property type="project" value="InterPro"/>
</dbReference>
<dbReference type="InterPro" id="IPR001226">
    <property type="entry name" value="Flavodoxin_CS"/>
</dbReference>
<reference evidence="3 4" key="1">
    <citation type="submission" date="2019-09" db="EMBL/GenBank/DDBJ databases">
        <title>Draft genome sequences of 48 bacterial type strains from the CCUG.</title>
        <authorList>
            <person name="Tunovic T."/>
            <person name="Pineiro-Iglesias B."/>
            <person name="Unosson C."/>
            <person name="Inganas E."/>
            <person name="Ohlen M."/>
            <person name="Cardew S."/>
            <person name="Jensie-Markopoulos S."/>
            <person name="Salva-Serra F."/>
            <person name="Jaen-Luchoro D."/>
            <person name="Karlsson R."/>
            <person name="Svensson-Stadler L."/>
            <person name="Chun J."/>
            <person name="Moore E."/>
        </authorList>
    </citation>
    <scope>NUCLEOTIDE SEQUENCE [LARGE SCALE GENOMIC DNA]</scope>
    <source>
        <strain evidence="3 4">CCUG 34538</strain>
    </source>
</reference>
<dbReference type="GeneID" id="56510802"/>
<dbReference type="InterPro" id="IPR008254">
    <property type="entry name" value="Flavodoxin/NO_synth"/>
</dbReference>
<dbReference type="EMBL" id="VZON01000010">
    <property type="protein sequence ID" value="KAB0611226.1"/>
    <property type="molecule type" value="Genomic_DNA"/>
</dbReference>
<comment type="caution">
    <text evidence="3">The sequence shown here is derived from an EMBL/GenBank/DDBJ whole genome shotgun (WGS) entry which is preliminary data.</text>
</comment>
<dbReference type="Gene3D" id="3.40.50.360">
    <property type="match status" value="1"/>
</dbReference>
<sequence length="171" mass="19397">MKKIVIFSSLTGNTQKVANSIANALNCKSVNYTQISLDELRNYDFIAVGFYINKGDMDSEFKEFASKIRSKKLGIFITMGADANSQYAQKTIDDFRAKFISQNNEVLTTFCSQGAIDPKIIEKMREMAAIYPDDERYQITPDREARWLQASTHPDETDLKNAKNAFLALKI</sequence>
<dbReference type="GO" id="GO:0006783">
    <property type="term" value="P:heme biosynthetic process"/>
    <property type="evidence" value="ECO:0007669"/>
    <property type="project" value="TreeGrafter"/>
</dbReference>
<dbReference type="RefSeq" id="WP_111971008.1">
    <property type="nucleotide sequence ID" value="NZ_CP053828.1"/>
</dbReference>
<dbReference type="AlphaFoldDB" id="A0AAV6EC39"/>
<proteinExistence type="predicted"/>